<dbReference type="SUPFAM" id="SSF52047">
    <property type="entry name" value="RNI-like"/>
    <property type="match status" value="1"/>
</dbReference>
<feature type="transmembrane region" description="Helical" evidence="5">
    <location>
        <begin position="94"/>
        <end position="114"/>
    </location>
</feature>
<keyword evidence="3 4" id="KW-0408">Iron</keyword>
<keyword evidence="5" id="KW-0472">Membrane</keyword>
<dbReference type="InterPro" id="IPR019251">
    <property type="entry name" value="DUF2231_TM"/>
</dbReference>
<feature type="transmembrane region" description="Helical" evidence="5">
    <location>
        <begin position="155"/>
        <end position="173"/>
    </location>
</feature>
<protein>
    <submittedName>
        <fullName evidence="7">Putative membrane protein</fullName>
    </submittedName>
</protein>
<evidence type="ECO:0000256" key="1">
    <source>
        <dbReference type="ARBA" id="ARBA00022617"/>
    </source>
</evidence>
<organism evidence="7 8">
    <name type="scientific">Edaphobacter modestus</name>
    <dbReference type="NCBI Taxonomy" id="388466"/>
    <lineage>
        <taxon>Bacteria</taxon>
        <taxon>Pseudomonadati</taxon>
        <taxon>Acidobacteriota</taxon>
        <taxon>Terriglobia</taxon>
        <taxon>Terriglobales</taxon>
        <taxon>Acidobacteriaceae</taxon>
        <taxon>Edaphobacter</taxon>
    </lineage>
</organism>
<dbReference type="GO" id="GO:0020037">
    <property type="term" value="F:heme binding"/>
    <property type="evidence" value="ECO:0007669"/>
    <property type="project" value="InterPro"/>
</dbReference>
<dbReference type="GO" id="GO:0046872">
    <property type="term" value="F:metal ion binding"/>
    <property type="evidence" value="ECO:0007669"/>
    <property type="project" value="UniProtKB-KW"/>
</dbReference>
<dbReference type="RefSeq" id="WP_130425019.1">
    <property type="nucleotide sequence ID" value="NZ_SHKW01000007.1"/>
</dbReference>
<evidence type="ECO:0000313" key="7">
    <source>
        <dbReference type="EMBL" id="RZU29727.1"/>
    </source>
</evidence>
<gene>
    <name evidence="7" type="ORF">BDD14_6337</name>
</gene>
<keyword evidence="2 4" id="KW-0479">Metal-binding</keyword>
<dbReference type="PANTHER" id="PTHR35889">
    <property type="entry name" value="CYCLOINULO-OLIGOSACCHARIDE FRUCTANOTRANSFERASE-RELATED"/>
    <property type="match status" value="1"/>
</dbReference>
<dbReference type="SUPFAM" id="SSF46626">
    <property type="entry name" value="Cytochrome c"/>
    <property type="match status" value="1"/>
</dbReference>
<accession>A0A4Q7XZ73</accession>
<dbReference type="Pfam" id="PF07635">
    <property type="entry name" value="PSCyt1"/>
    <property type="match status" value="1"/>
</dbReference>
<dbReference type="GO" id="GO:0009055">
    <property type="term" value="F:electron transfer activity"/>
    <property type="evidence" value="ECO:0007669"/>
    <property type="project" value="InterPro"/>
</dbReference>
<dbReference type="EMBL" id="SHKW01000007">
    <property type="protein sequence ID" value="RZU29727.1"/>
    <property type="molecule type" value="Genomic_DNA"/>
</dbReference>
<evidence type="ECO:0000256" key="4">
    <source>
        <dbReference type="PROSITE-ProRule" id="PRU00433"/>
    </source>
</evidence>
<dbReference type="Gene3D" id="3.80.10.10">
    <property type="entry name" value="Ribonuclease Inhibitor"/>
    <property type="match status" value="1"/>
</dbReference>
<sequence>MSFVTQRDPKTRSRGLSFAALRKSYWVTGVLLALALLSLPWLLSPDGQTHGSWQQFLGRFHPLVVHLPIGLILLLPVLEFGGRFRSAWREAASVVLGCAVLCSAGAVVFGMLLAHGGGFSPDAVRIHMWGGLFLCLGVIWCALIRPSWAMGRVGWVYPASLIVVLILTAWTGHQGGSLIYGKTYLTEFAPAFIKRLQPQKNYPPVDPASVYAMRVQPILDSNCLSCHSGSKIKGGLQLDNYAHVMDGGNDGEVVSPGHAEKSLLLTRITLPADHPKFMPSEGKPLAAKDIAWIKGWIQQGASPKATALPGMEVRAPGAAERIPQVGDYNALTPQMIQIEKTLGIRLDRVSSKAADGLILRTIDVAPKFGDSDLARLEPFAPYIVNVELGHTKVTDACFASLAKFNHARAIHLEDTSITGRDLQKLAVLHELRYLNLSSTRVTHQALDQFASVQPLLHIYAFNTPAQPSSSPIK</sequence>
<dbReference type="InterPro" id="IPR011429">
    <property type="entry name" value="Cyt_c_Planctomycete-type"/>
</dbReference>
<evidence type="ECO:0000256" key="5">
    <source>
        <dbReference type="SAM" id="Phobius"/>
    </source>
</evidence>
<feature type="transmembrane region" description="Helical" evidence="5">
    <location>
        <begin position="126"/>
        <end position="143"/>
    </location>
</feature>
<dbReference type="AlphaFoldDB" id="A0A4Q7XZ73"/>
<reference evidence="7 8" key="1">
    <citation type="submission" date="2019-02" db="EMBL/GenBank/DDBJ databases">
        <title>Genomic Encyclopedia of Archaeal and Bacterial Type Strains, Phase II (KMG-II): from individual species to whole genera.</title>
        <authorList>
            <person name="Goeker M."/>
        </authorList>
    </citation>
    <scope>NUCLEOTIDE SEQUENCE [LARGE SCALE GENOMIC DNA]</scope>
    <source>
        <strain evidence="7 8">DSM 18101</strain>
    </source>
</reference>
<feature type="transmembrane region" description="Helical" evidence="5">
    <location>
        <begin position="63"/>
        <end position="82"/>
    </location>
</feature>
<dbReference type="PROSITE" id="PS51007">
    <property type="entry name" value="CYTC"/>
    <property type="match status" value="1"/>
</dbReference>
<dbReference type="PANTHER" id="PTHR35889:SF3">
    <property type="entry name" value="F-BOX DOMAIN-CONTAINING PROTEIN"/>
    <property type="match status" value="1"/>
</dbReference>
<dbReference type="InterPro" id="IPR032675">
    <property type="entry name" value="LRR_dom_sf"/>
</dbReference>
<feature type="domain" description="Cytochrome c" evidence="6">
    <location>
        <begin position="210"/>
        <end position="301"/>
    </location>
</feature>
<evidence type="ECO:0000256" key="2">
    <source>
        <dbReference type="ARBA" id="ARBA00022723"/>
    </source>
</evidence>
<dbReference type="OrthoDB" id="9809746at2"/>
<evidence type="ECO:0000259" key="6">
    <source>
        <dbReference type="PROSITE" id="PS51007"/>
    </source>
</evidence>
<keyword evidence="8" id="KW-1185">Reference proteome</keyword>
<keyword evidence="5" id="KW-0812">Transmembrane</keyword>
<keyword evidence="1 4" id="KW-0349">Heme</keyword>
<dbReference type="InterPro" id="IPR009056">
    <property type="entry name" value="Cyt_c-like_dom"/>
</dbReference>
<evidence type="ECO:0000313" key="8">
    <source>
        <dbReference type="Proteomes" id="UP000292958"/>
    </source>
</evidence>
<proteinExistence type="predicted"/>
<dbReference type="Pfam" id="PF09990">
    <property type="entry name" value="DUF2231"/>
    <property type="match status" value="1"/>
</dbReference>
<comment type="caution">
    <text evidence="7">The sequence shown here is derived from an EMBL/GenBank/DDBJ whole genome shotgun (WGS) entry which is preliminary data.</text>
</comment>
<feature type="transmembrane region" description="Helical" evidence="5">
    <location>
        <begin position="24"/>
        <end position="43"/>
    </location>
</feature>
<name>A0A4Q7XZ73_9BACT</name>
<dbReference type="Proteomes" id="UP000292958">
    <property type="component" value="Unassembled WGS sequence"/>
</dbReference>
<evidence type="ECO:0000256" key="3">
    <source>
        <dbReference type="ARBA" id="ARBA00023004"/>
    </source>
</evidence>
<dbReference type="InterPro" id="IPR036909">
    <property type="entry name" value="Cyt_c-like_dom_sf"/>
</dbReference>
<keyword evidence="5" id="KW-1133">Transmembrane helix</keyword>